<comment type="caution">
    <text evidence="1">The sequence shown here is derived from an EMBL/GenBank/DDBJ whole genome shotgun (WGS) entry which is preliminary data.</text>
</comment>
<evidence type="ECO:0000313" key="1">
    <source>
        <dbReference type="EMBL" id="CAA3004237.1"/>
    </source>
</evidence>
<sequence length="165" mass="17014">MTSWMLEAAAVQRTAHILILTGAGGSGAAAGVDCGVVGRLRQRGAGARGVRARQQTAAAGRRAAGAGGRNTGLHNLPGCTDEKFLDYAWSGTGVLHLAIEKANSALREGIGRKPKAGLNLAKALAPTLTRPGLTLTKEDGSFTFRLFVTAFTETSLGAGRTLLLM</sequence>
<organism evidence="1 2">
    <name type="scientific">Olea europaea subsp. europaea</name>
    <dbReference type="NCBI Taxonomy" id="158383"/>
    <lineage>
        <taxon>Eukaryota</taxon>
        <taxon>Viridiplantae</taxon>
        <taxon>Streptophyta</taxon>
        <taxon>Embryophyta</taxon>
        <taxon>Tracheophyta</taxon>
        <taxon>Spermatophyta</taxon>
        <taxon>Magnoliopsida</taxon>
        <taxon>eudicotyledons</taxon>
        <taxon>Gunneridae</taxon>
        <taxon>Pentapetalae</taxon>
        <taxon>asterids</taxon>
        <taxon>lamiids</taxon>
        <taxon>Lamiales</taxon>
        <taxon>Oleaceae</taxon>
        <taxon>Oleeae</taxon>
        <taxon>Olea</taxon>
    </lineage>
</organism>
<dbReference type="AlphaFoldDB" id="A0A8S0TFV5"/>
<dbReference type="EMBL" id="CACTIH010006135">
    <property type="protein sequence ID" value="CAA3004237.1"/>
    <property type="molecule type" value="Genomic_DNA"/>
</dbReference>
<dbReference type="Gramene" id="OE9A081095T1">
    <property type="protein sequence ID" value="OE9A081095C1"/>
    <property type="gene ID" value="OE9A081095"/>
</dbReference>
<accession>A0A8S0TFV5</accession>
<keyword evidence="2" id="KW-1185">Reference proteome</keyword>
<evidence type="ECO:0000313" key="2">
    <source>
        <dbReference type="Proteomes" id="UP000594638"/>
    </source>
</evidence>
<dbReference type="Proteomes" id="UP000594638">
    <property type="component" value="Unassembled WGS sequence"/>
</dbReference>
<proteinExistence type="predicted"/>
<protein>
    <submittedName>
        <fullName evidence="1">Uncharacterized protein</fullName>
    </submittedName>
</protein>
<name>A0A8S0TFV5_OLEEU</name>
<reference evidence="1 2" key="1">
    <citation type="submission" date="2019-12" db="EMBL/GenBank/DDBJ databases">
        <authorList>
            <person name="Alioto T."/>
            <person name="Alioto T."/>
            <person name="Gomez Garrido J."/>
        </authorList>
    </citation>
    <scope>NUCLEOTIDE SEQUENCE [LARGE SCALE GENOMIC DNA]</scope>
</reference>
<gene>
    <name evidence="1" type="ORF">OLEA9_A081095</name>
</gene>